<gene>
    <name evidence="2" type="ORF">METUNv1_02539</name>
</gene>
<keyword evidence="1" id="KW-0812">Transmembrane</keyword>
<sequence>MAEVDFEAVETRRVPGRFGRLFALVSWPSFLVAAVAETAFFSLINPQELYLLGEPVHFSPLATYTIGFFGFWCVAGASSLISSWMAEKMPACADRCVGRK</sequence>
<comment type="caution">
    <text evidence="2">The sequence shown here is derived from an EMBL/GenBank/DDBJ whole genome shotgun (WGS) entry which is preliminary data.</text>
</comment>
<dbReference type="STRING" id="1000565.METUNv1_02539"/>
<keyword evidence="1" id="KW-0472">Membrane</keyword>
<dbReference type="eggNOG" id="ENOG5032YGP">
    <property type="taxonomic scope" value="Bacteria"/>
</dbReference>
<dbReference type="EMBL" id="AFHG01000052">
    <property type="protein sequence ID" value="EGK71152.1"/>
    <property type="molecule type" value="Genomic_DNA"/>
</dbReference>
<keyword evidence="3" id="KW-1185">Reference proteome</keyword>
<keyword evidence="1" id="KW-1133">Transmembrane helix</keyword>
<evidence type="ECO:0000256" key="1">
    <source>
        <dbReference type="SAM" id="Phobius"/>
    </source>
</evidence>
<dbReference type="Proteomes" id="UP000005019">
    <property type="component" value="Unassembled WGS sequence"/>
</dbReference>
<feature type="transmembrane region" description="Helical" evidence="1">
    <location>
        <begin position="21"/>
        <end position="41"/>
    </location>
</feature>
<dbReference type="AlphaFoldDB" id="F5RE21"/>
<proteinExistence type="predicted"/>
<evidence type="ECO:0000313" key="2">
    <source>
        <dbReference type="EMBL" id="EGK71152.1"/>
    </source>
</evidence>
<evidence type="ECO:0000313" key="3">
    <source>
        <dbReference type="Proteomes" id="UP000005019"/>
    </source>
</evidence>
<name>F5RE21_METUF</name>
<feature type="transmembrane region" description="Helical" evidence="1">
    <location>
        <begin position="61"/>
        <end position="81"/>
    </location>
</feature>
<dbReference type="OrthoDB" id="6197657at2"/>
<protein>
    <recommendedName>
        <fullName evidence="4">Transmembrane protein</fullName>
    </recommendedName>
</protein>
<organism evidence="2 3">
    <name type="scientific">Methyloversatilis universalis (strain ATCC BAA-1314 / DSM 25237 / JCM 13912 / CCUG 52030 / FAM5)</name>
    <dbReference type="NCBI Taxonomy" id="1000565"/>
    <lineage>
        <taxon>Bacteria</taxon>
        <taxon>Pseudomonadati</taxon>
        <taxon>Pseudomonadota</taxon>
        <taxon>Betaproteobacteria</taxon>
        <taxon>Nitrosomonadales</taxon>
        <taxon>Sterolibacteriaceae</taxon>
        <taxon>Methyloversatilis</taxon>
    </lineage>
</organism>
<evidence type="ECO:0008006" key="4">
    <source>
        <dbReference type="Google" id="ProtNLM"/>
    </source>
</evidence>
<reference evidence="2 3" key="1">
    <citation type="journal article" date="2011" name="J. Bacteriol.">
        <title>Genome sequence of Methyloversatilis universalis FAM5T, a methylotrophic representative of the order Rhodocyclales.</title>
        <authorList>
            <person name="Kittichotirat W."/>
            <person name="Good N.M."/>
            <person name="Hall R."/>
            <person name="Bringel F."/>
            <person name="Lajus A."/>
            <person name="Medigue C."/>
            <person name="Smalley N.E."/>
            <person name="Beck D."/>
            <person name="Bumgarner R."/>
            <person name="Vuilleumier S."/>
            <person name="Kalyuzhnaya M.G."/>
        </authorList>
    </citation>
    <scope>NUCLEOTIDE SEQUENCE [LARGE SCALE GENOMIC DNA]</scope>
    <source>
        <strain evidence="3">ATCC BAA-1314 / JCM 13912 / FAM5</strain>
    </source>
</reference>
<dbReference type="RefSeq" id="WP_008062213.1">
    <property type="nucleotide sequence ID" value="NZ_AFHG01000052.1"/>
</dbReference>
<accession>F5RE21</accession>